<dbReference type="Proteomes" id="UP001311232">
    <property type="component" value="Unassembled WGS sequence"/>
</dbReference>
<name>A0AAV9RV10_9TELE</name>
<organism evidence="1 2">
    <name type="scientific">Crenichthys baileyi</name>
    <name type="common">White River springfish</name>
    <dbReference type="NCBI Taxonomy" id="28760"/>
    <lineage>
        <taxon>Eukaryota</taxon>
        <taxon>Metazoa</taxon>
        <taxon>Chordata</taxon>
        <taxon>Craniata</taxon>
        <taxon>Vertebrata</taxon>
        <taxon>Euteleostomi</taxon>
        <taxon>Actinopterygii</taxon>
        <taxon>Neopterygii</taxon>
        <taxon>Teleostei</taxon>
        <taxon>Neoteleostei</taxon>
        <taxon>Acanthomorphata</taxon>
        <taxon>Ovalentaria</taxon>
        <taxon>Atherinomorphae</taxon>
        <taxon>Cyprinodontiformes</taxon>
        <taxon>Goodeidae</taxon>
        <taxon>Crenichthys</taxon>
    </lineage>
</organism>
<sequence length="62" mass="6625">MDRRLLPEPSLTAAAARTESTGQSVTELSAGLLYGVVRCFILSTRMRQADAAAQLFPISAIT</sequence>
<reference evidence="1 2" key="1">
    <citation type="submission" date="2021-06" db="EMBL/GenBank/DDBJ databases">
        <authorList>
            <person name="Palmer J.M."/>
        </authorList>
    </citation>
    <scope>NUCLEOTIDE SEQUENCE [LARGE SCALE GENOMIC DNA]</scope>
    <source>
        <strain evidence="1 2">MEX-2019</strain>
        <tissue evidence="1">Muscle</tissue>
    </source>
</reference>
<protein>
    <submittedName>
        <fullName evidence="1">Uncharacterized protein</fullName>
    </submittedName>
</protein>
<comment type="caution">
    <text evidence="1">The sequence shown here is derived from an EMBL/GenBank/DDBJ whole genome shotgun (WGS) entry which is preliminary data.</text>
</comment>
<accession>A0AAV9RV10</accession>
<evidence type="ECO:0000313" key="1">
    <source>
        <dbReference type="EMBL" id="KAK5612882.1"/>
    </source>
</evidence>
<keyword evidence="2" id="KW-1185">Reference proteome</keyword>
<proteinExistence type="predicted"/>
<evidence type="ECO:0000313" key="2">
    <source>
        <dbReference type="Proteomes" id="UP001311232"/>
    </source>
</evidence>
<dbReference type="AlphaFoldDB" id="A0AAV9RV10"/>
<dbReference type="EMBL" id="JAHHUM010001286">
    <property type="protein sequence ID" value="KAK5612882.1"/>
    <property type="molecule type" value="Genomic_DNA"/>
</dbReference>
<gene>
    <name evidence="1" type="ORF">CRENBAI_005116</name>
</gene>